<dbReference type="Pfam" id="PF08241">
    <property type="entry name" value="Methyltransf_11"/>
    <property type="match status" value="1"/>
</dbReference>
<keyword evidence="2 5" id="KW-0489">Methyltransferase</keyword>
<keyword evidence="6" id="KW-1185">Reference proteome</keyword>
<accession>A0A835ZP38</accession>
<comment type="similarity">
    <text evidence="1">Belongs to the methyltransferase superfamily.</text>
</comment>
<evidence type="ECO:0000256" key="1">
    <source>
        <dbReference type="ARBA" id="ARBA00008361"/>
    </source>
</evidence>
<reference evidence="5" key="1">
    <citation type="submission" date="2021-02" db="EMBL/GenBank/DDBJ databases">
        <title>First Annotated Genome of the Yellow-green Alga Tribonema minus.</title>
        <authorList>
            <person name="Mahan K.M."/>
        </authorList>
    </citation>
    <scope>NUCLEOTIDE SEQUENCE</scope>
    <source>
        <strain evidence="5">UTEX B ZZ1240</strain>
    </source>
</reference>
<dbReference type="FunFam" id="3.40.50.150:FF:000311">
    <property type="entry name" value="Methyltransferase protein 13"/>
    <property type="match status" value="1"/>
</dbReference>
<comment type="caution">
    <text evidence="5">The sequence shown here is derived from an EMBL/GenBank/DDBJ whole genome shotgun (WGS) entry which is preliminary data.</text>
</comment>
<dbReference type="PANTHER" id="PTHR12176">
    <property type="entry name" value="SAM-DEPENDENT METHYLTRANSFERASE SUPERFAMILY PROTEIN"/>
    <property type="match status" value="1"/>
</dbReference>
<dbReference type="InterPro" id="IPR029063">
    <property type="entry name" value="SAM-dependent_MTases_sf"/>
</dbReference>
<dbReference type="Gene3D" id="3.40.50.150">
    <property type="entry name" value="Vaccinia Virus protein VP39"/>
    <property type="match status" value="1"/>
</dbReference>
<feature type="domain" description="Methyltransferase type 11" evidence="4">
    <location>
        <begin position="92"/>
        <end position="193"/>
    </location>
</feature>
<dbReference type="InterPro" id="IPR013216">
    <property type="entry name" value="Methyltransf_11"/>
</dbReference>
<dbReference type="CDD" id="cd02440">
    <property type="entry name" value="AdoMet_MTases"/>
    <property type="match status" value="1"/>
</dbReference>
<proteinExistence type="inferred from homology"/>
<evidence type="ECO:0000256" key="2">
    <source>
        <dbReference type="ARBA" id="ARBA00022603"/>
    </source>
</evidence>
<evidence type="ECO:0000259" key="4">
    <source>
        <dbReference type="Pfam" id="PF08241"/>
    </source>
</evidence>
<dbReference type="EMBL" id="JAFCMP010000010">
    <property type="protein sequence ID" value="KAG5192123.1"/>
    <property type="molecule type" value="Genomic_DNA"/>
</dbReference>
<sequence length="256" mass="28119">MDKGAIEGVGVKDDITRVEQAVNNRATKEDVVGVKTRQDKLTLAAAALCLSGKVSYWDDRYTKDPEPFDWYQRYSGIKDLVAAQMKHEDNVLMLGCGNSRLSEDMLEDGFTSITNIDISRVVIDQMIERHKDKPALVWQRMNAMALEYPDESFDAAVDKGTLDSLMCGEGASANVAKMCMEVSRVLKPNGVYLVISYGAPDSRLKYLQSDDYSWTVSVATLPKPAISAAAIPDTKDASAVHYVYLCRKGGTAEEGG</sequence>
<dbReference type="GO" id="GO:0008757">
    <property type="term" value="F:S-adenosylmethionine-dependent methyltransferase activity"/>
    <property type="evidence" value="ECO:0007669"/>
    <property type="project" value="InterPro"/>
</dbReference>
<organism evidence="5 6">
    <name type="scientific">Tribonema minus</name>
    <dbReference type="NCBI Taxonomy" id="303371"/>
    <lineage>
        <taxon>Eukaryota</taxon>
        <taxon>Sar</taxon>
        <taxon>Stramenopiles</taxon>
        <taxon>Ochrophyta</taxon>
        <taxon>PX clade</taxon>
        <taxon>Xanthophyceae</taxon>
        <taxon>Tribonematales</taxon>
        <taxon>Tribonemataceae</taxon>
        <taxon>Tribonema</taxon>
    </lineage>
</organism>
<dbReference type="GO" id="GO:0032259">
    <property type="term" value="P:methylation"/>
    <property type="evidence" value="ECO:0007669"/>
    <property type="project" value="UniProtKB-KW"/>
</dbReference>
<dbReference type="AlphaFoldDB" id="A0A835ZP38"/>
<dbReference type="OrthoDB" id="411785at2759"/>
<gene>
    <name evidence="5" type="ORF">JKP88DRAFT_294084</name>
</gene>
<name>A0A835ZP38_9STRA</name>
<dbReference type="Proteomes" id="UP000664859">
    <property type="component" value="Unassembled WGS sequence"/>
</dbReference>
<dbReference type="SUPFAM" id="SSF53335">
    <property type="entry name" value="S-adenosyl-L-methionine-dependent methyltransferases"/>
    <property type="match status" value="1"/>
</dbReference>
<dbReference type="InterPro" id="IPR051419">
    <property type="entry name" value="Lys/N-term_MeTrsfase_sf"/>
</dbReference>
<evidence type="ECO:0000313" key="5">
    <source>
        <dbReference type="EMBL" id="KAG5192123.1"/>
    </source>
</evidence>
<evidence type="ECO:0000256" key="3">
    <source>
        <dbReference type="ARBA" id="ARBA00022679"/>
    </source>
</evidence>
<dbReference type="PANTHER" id="PTHR12176:SF79">
    <property type="entry name" value="METHYLTRANSFERASE TYPE 11 DOMAIN-CONTAINING PROTEIN"/>
    <property type="match status" value="1"/>
</dbReference>
<evidence type="ECO:0000313" key="6">
    <source>
        <dbReference type="Proteomes" id="UP000664859"/>
    </source>
</evidence>
<keyword evidence="3 5" id="KW-0808">Transferase</keyword>
<protein>
    <submittedName>
        <fullName evidence="5">S-adenosyl-L-methionine-dependent methyltransferase</fullName>
    </submittedName>
</protein>